<dbReference type="InterPro" id="IPR015884">
    <property type="entry name" value="Malic_enzyme_CS"/>
</dbReference>
<dbReference type="InterPro" id="IPR051674">
    <property type="entry name" value="Malate_Decarboxylase"/>
</dbReference>
<name>A0A089LQ86_9BACL</name>
<feature type="binding site" evidence="6">
    <location>
        <position position="283"/>
    </location>
    <ligand>
        <name>(S)-malate</name>
        <dbReference type="ChEBI" id="CHEBI:15589"/>
    </ligand>
</feature>
<feature type="domain" description="Malic enzyme NAD-binding" evidence="9">
    <location>
        <begin position="158"/>
        <end position="380"/>
    </location>
</feature>
<dbReference type="Gene3D" id="3.40.50.10380">
    <property type="entry name" value="Malic enzyme, N-terminal domain"/>
    <property type="match status" value="1"/>
</dbReference>
<dbReference type="STRING" id="169760.PSTEL_12090"/>
<keyword evidence="12" id="KW-1185">Reference proteome</keyword>
<keyword evidence="4" id="KW-0560">Oxidoreductase</keyword>
<sequence length="394" mass="42228">MSNLEEIMRLHQGGKLETTLKHPIETMEDLAKVYTPGVAKVCQAIASDEEKAYELTIKKNTVAVISDGTAVLGLGDIGPRAAMPVMEGKAALFKQFADVDAVPICLDTKNTEEIIAVVKALAPTFGGINLEDISSPRCFEIERRLQEELDIPVFHDDQHGTAIVVLAGVLNALKVVNKDIRDVKIVVNGCGAAGISVAKMLLNAGAVNLIGVDRDGAINRSNVYEKPHWAEFAQLSNPNQEEGSLSDCIKGADVFIGVSAPNVLKVEDVRNMAKDAIVFAMANPTPEIDPELAAPYVKVMATGRSDYPNQINNVLCFPGIFRGALDCGAREINDAMKLAVAEAIAAAVDPAELSEHFIIPNPFDKRVVENIRIAVAEAAIRTGVARTSQLIGVR</sequence>
<evidence type="ECO:0000256" key="1">
    <source>
        <dbReference type="ARBA" id="ARBA00001936"/>
    </source>
</evidence>
<dbReference type="InterPro" id="IPR012301">
    <property type="entry name" value="Malic_N_dom"/>
</dbReference>
<evidence type="ECO:0000256" key="3">
    <source>
        <dbReference type="ARBA" id="ARBA00022723"/>
    </source>
</evidence>
<dbReference type="SMART" id="SM00919">
    <property type="entry name" value="Malic_M"/>
    <property type="match status" value="1"/>
</dbReference>
<dbReference type="InterPro" id="IPR001891">
    <property type="entry name" value="Malic_OxRdtase"/>
</dbReference>
<evidence type="ECO:0000256" key="6">
    <source>
        <dbReference type="PIRSR" id="PIRSR000106-2"/>
    </source>
</evidence>
<dbReference type="PANTHER" id="PTHR43237:SF4">
    <property type="entry name" value="NADP-DEPENDENT MALIC ENZYME"/>
    <property type="match status" value="1"/>
</dbReference>
<feature type="domain" description="Malic enzyme N-terminal" evidence="10">
    <location>
        <begin position="13"/>
        <end position="146"/>
    </location>
</feature>
<gene>
    <name evidence="11" type="ORF">PSTEL_12090</name>
</gene>
<dbReference type="FunFam" id="3.40.50.10380:FF:000003">
    <property type="entry name" value="NADP-dependent malic enzyme"/>
    <property type="match status" value="1"/>
</dbReference>
<dbReference type="FunFam" id="3.40.50.720:FF:000095">
    <property type="entry name" value="NADP-dependent malic enzyme"/>
    <property type="match status" value="1"/>
</dbReference>
<evidence type="ECO:0000256" key="8">
    <source>
        <dbReference type="RuleBase" id="RU003427"/>
    </source>
</evidence>
<dbReference type="EMBL" id="CP009286">
    <property type="protein sequence ID" value="AIQ63711.1"/>
    <property type="molecule type" value="Genomic_DNA"/>
</dbReference>
<reference evidence="11 12" key="1">
    <citation type="submission" date="2014-08" db="EMBL/GenBank/DDBJ databases">
        <title>Comparative genomics of the Paenibacillus odorifer group.</title>
        <authorList>
            <person name="den Bakker H.C."/>
            <person name="Tsai Y.-C."/>
            <person name="Martin N."/>
            <person name="Korlach J."/>
            <person name="Wiedmann M."/>
        </authorList>
    </citation>
    <scope>NUCLEOTIDE SEQUENCE [LARGE SCALE GENOMIC DNA]</scope>
    <source>
        <strain evidence="11 12">DSM 14472</strain>
    </source>
</reference>
<dbReference type="KEGG" id="pste:PSTEL_12090"/>
<feature type="active site" description="Proton acceptor" evidence="5">
    <location>
        <position position="89"/>
    </location>
</feature>
<dbReference type="GO" id="GO:0004470">
    <property type="term" value="F:malic enzyme activity"/>
    <property type="evidence" value="ECO:0007669"/>
    <property type="project" value="InterPro"/>
</dbReference>
<accession>A0A089LQ86</accession>
<dbReference type="OrthoDB" id="9805787at2"/>
<dbReference type="SUPFAM" id="SSF53223">
    <property type="entry name" value="Aminoacid dehydrogenase-like, N-terminal domain"/>
    <property type="match status" value="1"/>
</dbReference>
<evidence type="ECO:0000313" key="11">
    <source>
        <dbReference type="EMBL" id="AIQ63711.1"/>
    </source>
</evidence>
<evidence type="ECO:0000256" key="7">
    <source>
        <dbReference type="PIRSR" id="PIRSR000106-3"/>
    </source>
</evidence>
<dbReference type="PANTHER" id="PTHR43237">
    <property type="entry name" value="NADP-DEPENDENT MALIC ENZYME"/>
    <property type="match status" value="1"/>
</dbReference>
<dbReference type="SMART" id="SM01274">
    <property type="entry name" value="malic"/>
    <property type="match status" value="1"/>
</dbReference>
<protein>
    <submittedName>
        <fullName evidence="11">Malate dehydrogenase</fullName>
    </submittedName>
</protein>
<dbReference type="Pfam" id="PF03949">
    <property type="entry name" value="Malic_M"/>
    <property type="match status" value="2"/>
</dbReference>
<evidence type="ECO:0000313" key="12">
    <source>
        <dbReference type="Proteomes" id="UP000029507"/>
    </source>
</evidence>
<dbReference type="PROSITE" id="PS00331">
    <property type="entry name" value="MALIC_ENZYMES"/>
    <property type="match status" value="1"/>
</dbReference>
<comment type="cofactor">
    <cofactor evidence="1">
        <name>Mn(2+)</name>
        <dbReference type="ChEBI" id="CHEBI:29035"/>
    </cofactor>
</comment>
<dbReference type="Pfam" id="PF00390">
    <property type="entry name" value="malic"/>
    <property type="match status" value="1"/>
</dbReference>
<keyword evidence="3 7" id="KW-0479">Metal-binding</keyword>
<dbReference type="InterPro" id="IPR037062">
    <property type="entry name" value="Malic_N_dom_sf"/>
</dbReference>
<feature type="binding site" evidence="7">
    <location>
        <position position="132"/>
    </location>
    <ligand>
        <name>a divalent metal cation</name>
        <dbReference type="ChEBI" id="CHEBI:60240"/>
    </ligand>
</feature>
<dbReference type="GO" id="GO:0051287">
    <property type="term" value="F:NAD binding"/>
    <property type="evidence" value="ECO:0007669"/>
    <property type="project" value="InterPro"/>
</dbReference>
<dbReference type="InterPro" id="IPR012302">
    <property type="entry name" value="Malic_NAD-bd"/>
</dbReference>
<evidence type="ECO:0000256" key="4">
    <source>
        <dbReference type="ARBA" id="ARBA00023002"/>
    </source>
</evidence>
<proteinExistence type="inferred from homology"/>
<feature type="binding site" evidence="7">
    <location>
        <position position="131"/>
    </location>
    <ligand>
        <name>a divalent metal cation</name>
        <dbReference type="ChEBI" id="CHEBI:60240"/>
    </ligand>
</feature>
<dbReference type="SUPFAM" id="SSF51735">
    <property type="entry name" value="NAD(P)-binding Rossmann-fold domains"/>
    <property type="match status" value="1"/>
</dbReference>
<dbReference type="RefSeq" id="WP_038695447.1">
    <property type="nucleotide sequence ID" value="NZ_CP009286.1"/>
</dbReference>
<dbReference type="AlphaFoldDB" id="A0A089LQ86"/>
<feature type="binding site" evidence="6">
    <location>
        <position position="312"/>
    </location>
    <ligand>
        <name>(S)-malate</name>
        <dbReference type="ChEBI" id="CHEBI:15589"/>
    </ligand>
</feature>
<organism evidence="11 12">
    <name type="scientific">Paenibacillus stellifer</name>
    <dbReference type="NCBI Taxonomy" id="169760"/>
    <lineage>
        <taxon>Bacteria</taxon>
        <taxon>Bacillati</taxon>
        <taxon>Bacillota</taxon>
        <taxon>Bacilli</taxon>
        <taxon>Bacillales</taxon>
        <taxon>Paenibacillaceae</taxon>
        <taxon>Paenibacillus</taxon>
    </lineage>
</organism>
<evidence type="ECO:0000259" key="10">
    <source>
        <dbReference type="SMART" id="SM01274"/>
    </source>
</evidence>
<evidence type="ECO:0000256" key="2">
    <source>
        <dbReference type="ARBA" id="ARBA00008785"/>
    </source>
</evidence>
<feature type="active site" description="Proton donor" evidence="5">
    <location>
        <position position="34"/>
    </location>
</feature>
<dbReference type="PRINTS" id="PR00072">
    <property type="entry name" value="MALOXRDTASE"/>
</dbReference>
<dbReference type="GO" id="GO:0016616">
    <property type="term" value="F:oxidoreductase activity, acting on the CH-OH group of donors, NAD or NADP as acceptor"/>
    <property type="evidence" value="ECO:0007669"/>
    <property type="project" value="InterPro"/>
</dbReference>
<dbReference type="InterPro" id="IPR046346">
    <property type="entry name" value="Aminoacid_DH-like_N_sf"/>
</dbReference>
<comment type="similarity">
    <text evidence="2 8">Belongs to the malic enzymes family.</text>
</comment>
<dbReference type="Gene3D" id="3.40.50.720">
    <property type="entry name" value="NAD(P)-binding Rossmann-like Domain"/>
    <property type="match status" value="1"/>
</dbReference>
<evidence type="ECO:0000259" key="9">
    <source>
        <dbReference type="SMART" id="SM00919"/>
    </source>
</evidence>
<evidence type="ECO:0000256" key="5">
    <source>
        <dbReference type="PIRSR" id="PIRSR000106-1"/>
    </source>
</evidence>
<dbReference type="Proteomes" id="UP000029507">
    <property type="component" value="Chromosome"/>
</dbReference>
<dbReference type="PIRSF" id="PIRSF000106">
    <property type="entry name" value="ME"/>
    <property type="match status" value="1"/>
</dbReference>
<dbReference type="InterPro" id="IPR045213">
    <property type="entry name" value="Malic_NAD-bd_bact_type"/>
</dbReference>
<dbReference type="GO" id="GO:0046872">
    <property type="term" value="F:metal ion binding"/>
    <property type="evidence" value="ECO:0007669"/>
    <property type="project" value="UniProtKB-KW"/>
</dbReference>
<dbReference type="HOGENOM" id="CLU_034446_2_1_9"/>
<feature type="binding site" evidence="7">
    <location>
        <position position="157"/>
    </location>
    <ligand>
        <name>a divalent metal cation</name>
        <dbReference type="ChEBI" id="CHEBI:60240"/>
    </ligand>
</feature>
<dbReference type="CDD" id="cd05311">
    <property type="entry name" value="NAD_bind_2_malic_enz"/>
    <property type="match status" value="1"/>
</dbReference>
<comment type="cofactor">
    <cofactor evidence="7">
        <name>Mg(2+)</name>
        <dbReference type="ChEBI" id="CHEBI:18420"/>
    </cofactor>
    <cofactor evidence="7">
        <name>Mn(2+)</name>
        <dbReference type="ChEBI" id="CHEBI:29035"/>
    </cofactor>
    <text evidence="7">Divalent metal cations. Prefers magnesium or manganese.</text>
</comment>
<dbReference type="InterPro" id="IPR036291">
    <property type="entry name" value="NAD(P)-bd_dom_sf"/>
</dbReference>